<reference evidence="2 3" key="1">
    <citation type="submission" date="2019-06" db="EMBL/GenBank/DDBJ databases">
        <title>Genome sequence of Litorilinea aerophila BAA-2444.</title>
        <authorList>
            <person name="Maclea K.S."/>
            <person name="Maurais E.G."/>
            <person name="Iannazzi L.C."/>
        </authorList>
    </citation>
    <scope>NUCLEOTIDE SEQUENCE [LARGE SCALE GENOMIC DNA]</scope>
    <source>
        <strain evidence="2 3">ATCC BAA-2444</strain>
    </source>
</reference>
<organism evidence="2 3">
    <name type="scientific">Litorilinea aerophila</name>
    <dbReference type="NCBI Taxonomy" id="1204385"/>
    <lineage>
        <taxon>Bacteria</taxon>
        <taxon>Bacillati</taxon>
        <taxon>Chloroflexota</taxon>
        <taxon>Caldilineae</taxon>
        <taxon>Caldilineales</taxon>
        <taxon>Caldilineaceae</taxon>
        <taxon>Litorilinea</taxon>
    </lineage>
</organism>
<keyword evidence="3" id="KW-1185">Reference proteome</keyword>
<dbReference type="InterPro" id="IPR012338">
    <property type="entry name" value="Beta-lactam/transpept-like"/>
</dbReference>
<dbReference type="OrthoDB" id="9808046at2"/>
<name>A0A540VF67_9CHLR</name>
<dbReference type="Gene3D" id="3.40.710.10">
    <property type="entry name" value="DD-peptidase/beta-lactamase superfamily"/>
    <property type="match status" value="1"/>
</dbReference>
<protein>
    <submittedName>
        <fullName evidence="2">Beta-lactamase family protein</fullName>
    </submittedName>
</protein>
<comment type="caution">
    <text evidence="2">The sequence shown here is derived from an EMBL/GenBank/DDBJ whole genome shotgun (WGS) entry which is preliminary data.</text>
</comment>
<evidence type="ECO:0000313" key="3">
    <source>
        <dbReference type="Proteomes" id="UP000317371"/>
    </source>
</evidence>
<dbReference type="EMBL" id="VIGC01000014">
    <property type="protein sequence ID" value="TQE95362.1"/>
    <property type="molecule type" value="Genomic_DNA"/>
</dbReference>
<evidence type="ECO:0000313" key="2">
    <source>
        <dbReference type="EMBL" id="TQE95362.1"/>
    </source>
</evidence>
<dbReference type="Pfam" id="PF00144">
    <property type="entry name" value="Beta-lactamase"/>
    <property type="match status" value="1"/>
</dbReference>
<dbReference type="InterPro" id="IPR050789">
    <property type="entry name" value="Diverse_Enzym_Activities"/>
</dbReference>
<dbReference type="InParanoid" id="A0A540VF67"/>
<dbReference type="InterPro" id="IPR001466">
    <property type="entry name" value="Beta-lactam-related"/>
</dbReference>
<evidence type="ECO:0000259" key="1">
    <source>
        <dbReference type="Pfam" id="PF00144"/>
    </source>
</evidence>
<dbReference type="SUPFAM" id="SSF56601">
    <property type="entry name" value="beta-lactamase/transpeptidase-like"/>
    <property type="match status" value="1"/>
</dbReference>
<dbReference type="Proteomes" id="UP000317371">
    <property type="component" value="Unassembled WGS sequence"/>
</dbReference>
<gene>
    <name evidence="2" type="ORF">FKZ61_12210</name>
</gene>
<dbReference type="AlphaFoldDB" id="A0A540VF67"/>
<dbReference type="RefSeq" id="WP_141610418.1">
    <property type="nucleotide sequence ID" value="NZ_VIGC02000014.1"/>
</dbReference>
<proteinExistence type="predicted"/>
<sequence length="375" mass="40959">MEAVERAAECGLSPAQLARTYQFVEASVASGQIPGAALLVARHGIPLPAFAVGRLRPQDPNPAIRPDTIFLVASVTKPVTATAAMLLVERGQLLLDDPVCAIIPEFGAHGKERVRVRHLLTHTSGLPDMLPDNLELRRRHAPLSEFVRRICELELDFPSGTDIQYQSCGIAMLGAIVERITDTPLPEFLRREIFEPLGMNDTSLGLGHLPPERIAHVHLEPEMEGTDWGWNTPYWWNFAAPWGGMFTTVGDMFKFCQMFLNGGMLNGIRILSPATVAAMTRDQTSGNPVIPATARYRQAWGLGWGLAWRRQPASGWSYFGDLTSPGTYGHGGATGTVVWVDPVRAQICILFTTEPTAIRSGWLGRCSNLVAAAAL</sequence>
<dbReference type="PANTHER" id="PTHR43283">
    <property type="entry name" value="BETA-LACTAMASE-RELATED"/>
    <property type="match status" value="1"/>
</dbReference>
<accession>A0A540VF67</accession>
<feature type="domain" description="Beta-lactamase-related" evidence="1">
    <location>
        <begin position="22"/>
        <end position="353"/>
    </location>
</feature>
<dbReference type="FunCoup" id="A0A540VF67">
    <property type="interactions" value="95"/>
</dbReference>